<reference evidence="3" key="3">
    <citation type="submission" date="2025-08" db="UniProtKB">
        <authorList>
            <consortium name="RefSeq"/>
        </authorList>
    </citation>
    <scope>IDENTIFICATION</scope>
    <source>
        <strain evidence="3">NI907</strain>
    </source>
</reference>
<accession>A0A6P8B7T5</accession>
<name>A0A6P8B7T5_PYRGI</name>
<gene>
    <name evidence="3" type="ORF">PgNI_06676</name>
</gene>
<reference evidence="3" key="2">
    <citation type="submission" date="2019-10" db="EMBL/GenBank/DDBJ databases">
        <authorList>
            <consortium name="NCBI Genome Project"/>
        </authorList>
    </citation>
    <scope>NUCLEOTIDE SEQUENCE</scope>
    <source>
        <strain evidence="3">NI907</strain>
    </source>
</reference>
<dbReference type="GeneID" id="41961606"/>
<evidence type="ECO:0000256" key="1">
    <source>
        <dbReference type="SAM" id="SignalP"/>
    </source>
</evidence>
<proteinExistence type="predicted"/>
<evidence type="ECO:0000313" key="2">
    <source>
        <dbReference type="Proteomes" id="UP000515153"/>
    </source>
</evidence>
<dbReference type="RefSeq" id="XP_030983230.1">
    <property type="nucleotide sequence ID" value="XM_031126697.1"/>
</dbReference>
<reference evidence="2 3" key="1">
    <citation type="journal article" date="2019" name="Mol. Biol. Evol.">
        <title>Blast fungal genomes show frequent chromosomal changes, gene gains and losses, and effector gene turnover.</title>
        <authorList>
            <person name="Gomez Luciano L.B."/>
            <person name="Jason Tsai I."/>
            <person name="Chuma I."/>
            <person name="Tosa Y."/>
            <person name="Chen Y.H."/>
            <person name="Li J.Y."/>
            <person name="Li M.Y."/>
            <person name="Jade Lu M.Y."/>
            <person name="Nakayashiki H."/>
            <person name="Li W.H."/>
        </authorList>
    </citation>
    <scope>NUCLEOTIDE SEQUENCE [LARGE SCALE GENOMIC DNA]</scope>
    <source>
        <strain evidence="2 3">NI907</strain>
    </source>
</reference>
<keyword evidence="1" id="KW-0732">Signal</keyword>
<dbReference type="KEGG" id="pgri:PgNI_06676"/>
<sequence length="130" mass="14824">MQFGTTFTIVFTAASAMIPAVFASCTYSVYDSIGKMVVEDKDLPTNRRDYYTIGKKKYTFYFKENCDFDYSKPPLPRCWHVSGIPKGLYDQSFCGASEDARIQRVVLARKEVKITTTPVRYFIYIASGDC</sequence>
<protein>
    <submittedName>
        <fullName evidence="3">Uncharacterized protein</fullName>
    </submittedName>
</protein>
<evidence type="ECO:0000313" key="3">
    <source>
        <dbReference type="RefSeq" id="XP_030983230.1"/>
    </source>
</evidence>
<organism evidence="2 3">
    <name type="scientific">Pyricularia grisea</name>
    <name type="common">Crabgrass-specific blast fungus</name>
    <name type="synonym">Magnaporthe grisea</name>
    <dbReference type="NCBI Taxonomy" id="148305"/>
    <lineage>
        <taxon>Eukaryota</taxon>
        <taxon>Fungi</taxon>
        <taxon>Dikarya</taxon>
        <taxon>Ascomycota</taxon>
        <taxon>Pezizomycotina</taxon>
        <taxon>Sordariomycetes</taxon>
        <taxon>Sordariomycetidae</taxon>
        <taxon>Magnaporthales</taxon>
        <taxon>Pyriculariaceae</taxon>
        <taxon>Pyricularia</taxon>
    </lineage>
</organism>
<feature type="chain" id="PRO_5027589693" evidence="1">
    <location>
        <begin position="24"/>
        <end position="130"/>
    </location>
</feature>
<keyword evidence="2" id="KW-1185">Reference proteome</keyword>
<dbReference type="AlphaFoldDB" id="A0A6P8B7T5"/>
<feature type="signal peptide" evidence="1">
    <location>
        <begin position="1"/>
        <end position="23"/>
    </location>
</feature>
<dbReference type="Proteomes" id="UP000515153">
    <property type="component" value="Chromosome I"/>
</dbReference>